<proteinExistence type="predicted"/>
<organism evidence="3 4">
    <name type="scientific">Oidiodendron maius (strain Zn)</name>
    <dbReference type="NCBI Taxonomy" id="913774"/>
    <lineage>
        <taxon>Eukaryota</taxon>
        <taxon>Fungi</taxon>
        <taxon>Dikarya</taxon>
        <taxon>Ascomycota</taxon>
        <taxon>Pezizomycotina</taxon>
        <taxon>Leotiomycetes</taxon>
        <taxon>Leotiomycetes incertae sedis</taxon>
        <taxon>Myxotrichaceae</taxon>
        <taxon>Oidiodendron</taxon>
    </lineage>
</organism>
<dbReference type="Gene3D" id="4.10.240.10">
    <property type="entry name" value="Zn(2)-C6 fungal-type DNA-binding domain"/>
    <property type="match status" value="1"/>
</dbReference>
<dbReference type="InParanoid" id="A0A0C3CBC9"/>
<keyword evidence="1" id="KW-0539">Nucleus</keyword>
<dbReference type="Pfam" id="PF00172">
    <property type="entry name" value="Zn_clus"/>
    <property type="match status" value="1"/>
</dbReference>
<dbReference type="SUPFAM" id="SSF57701">
    <property type="entry name" value="Zn2/Cys6 DNA-binding domain"/>
    <property type="match status" value="1"/>
</dbReference>
<dbReference type="InterPro" id="IPR036864">
    <property type="entry name" value="Zn2-C6_fun-type_DNA-bd_sf"/>
</dbReference>
<dbReference type="Proteomes" id="UP000054321">
    <property type="component" value="Unassembled WGS sequence"/>
</dbReference>
<dbReference type="PANTHER" id="PTHR38111">
    <property type="entry name" value="ZN(2)-C6 FUNGAL-TYPE DOMAIN-CONTAINING PROTEIN-RELATED"/>
    <property type="match status" value="1"/>
</dbReference>
<dbReference type="GO" id="GO:0000981">
    <property type="term" value="F:DNA-binding transcription factor activity, RNA polymerase II-specific"/>
    <property type="evidence" value="ECO:0007669"/>
    <property type="project" value="InterPro"/>
</dbReference>
<dbReference type="PROSITE" id="PS00463">
    <property type="entry name" value="ZN2_CY6_FUNGAL_1"/>
    <property type="match status" value="1"/>
</dbReference>
<feature type="domain" description="Zn(2)-C6 fungal-type" evidence="2">
    <location>
        <begin position="10"/>
        <end position="38"/>
    </location>
</feature>
<dbReference type="CDD" id="cd00067">
    <property type="entry name" value="GAL4"/>
    <property type="match status" value="1"/>
</dbReference>
<dbReference type="PROSITE" id="PS50048">
    <property type="entry name" value="ZN2_CY6_FUNGAL_2"/>
    <property type="match status" value="1"/>
</dbReference>
<protein>
    <recommendedName>
        <fullName evidence="2">Zn(2)-C6 fungal-type domain-containing protein</fullName>
    </recommendedName>
</protein>
<dbReference type="AlphaFoldDB" id="A0A0C3CBC9"/>
<reference evidence="3 4" key="1">
    <citation type="submission" date="2014-04" db="EMBL/GenBank/DDBJ databases">
        <authorList>
            <consortium name="DOE Joint Genome Institute"/>
            <person name="Kuo A."/>
            <person name="Martino E."/>
            <person name="Perotto S."/>
            <person name="Kohler A."/>
            <person name="Nagy L.G."/>
            <person name="Floudas D."/>
            <person name="Copeland A."/>
            <person name="Barry K.W."/>
            <person name="Cichocki N."/>
            <person name="Veneault-Fourrey C."/>
            <person name="LaButti K."/>
            <person name="Lindquist E.A."/>
            <person name="Lipzen A."/>
            <person name="Lundell T."/>
            <person name="Morin E."/>
            <person name="Murat C."/>
            <person name="Sun H."/>
            <person name="Tunlid A."/>
            <person name="Henrissat B."/>
            <person name="Grigoriev I.V."/>
            <person name="Hibbett D.S."/>
            <person name="Martin F."/>
            <person name="Nordberg H.P."/>
            <person name="Cantor M.N."/>
            <person name="Hua S.X."/>
        </authorList>
    </citation>
    <scope>NUCLEOTIDE SEQUENCE [LARGE SCALE GENOMIC DNA]</scope>
    <source>
        <strain evidence="3 4">Zn</strain>
    </source>
</reference>
<dbReference type="InterPro" id="IPR053178">
    <property type="entry name" value="Osmoadaptation_assoc"/>
</dbReference>
<keyword evidence="4" id="KW-1185">Reference proteome</keyword>
<dbReference type="InterPro" id="IPR021858">
    <property type="entry name" value="Fun_TF"/>
</dbReference>
<evidence type="ECO:0000256" key="1">
    <source>
        <dbReference type="ARBA" id="ARBA00023242"/>
    </source>
</evidence>
<evidence type="ECO:0000313" key="4">
    <source>
        <dbReference type="Proteomes" id="UP000054321"/>
    </source>
</evidence>
<name>A0A0C3CBC9_OIDMZ</name>
<dbReference type="Pfam" id="PF11951">
    <property type="entry name" value="Fungal_trans_2"/>
    <property type="match status" value="1"/>
</dbReference>
<dbReference type="STRING" id="913774.A0A0C3CBC9"/>
<dbReference type="GO" id="GO:0008270">
    <property type="term" value="F:zinc ion binding"/>
    <property type="evidence" value="ECO:0007669"/>
    <property type="project" value="InterPro"/>
</dbReference>
<dbReference type="HOGENOM" id="CLU_043567_1_0_1"/>
<dbReference type="EMBL" id="KN832885">
    <property type="protein sequence ID" value="KIM96218.1"/>
    <property type="molecule type" value="Genomic_DNA"/>
</dbReference>
<reference evidence="4" key="2">
    <citation type="submission" date="2015-01" db="EMBL/GenBank/DDBJ databases">
        <title>Evolutionary Origins and Diversification of the Mycorrhizal Mutualists.</title>
        <authorList>
            <consortium name="DOE Joint Genome Institute"/>
            <consortium name="Mycorrhizal Genomics Consortium"/>
            <person name="Kohler A."/>
            <person name="Kuo A."/>
            <person name="Nagy L.G."/>
            <person name="Floudas D."/>
            <person name="Copeland A."/>
            <person name="Barry K.W."/>
            <person name="Cichocki N."/>
            <person name="Veneault-Fourrey C."/>
            <person name="LaButti K."/>
            <person name="Lindquist E.A."/>
            <person name="Lipzen A."/>
            <person name="Lundell T."/>
            <person name="Morin E."/>
            <person name="Murat C."/>
            <person name="Riley R."/>
            <person name="Ohm R."/>
            <person name="Sun H."/>
            <person name="Tunlid A."/>
            <person name="Henrissat B."/>
            <person name="Grigoriev I.V."/>
            <person name="Hibbett D.S."/>
            <person name="Martin F."/>
        </authorList>
    </citation>
    <scope>NUCLEOTIDE SEQUENCE [LARGE SCALE GENOMIC DNA]</scope>
    <source>
        <strain evidence="4">Zn</strain>
    </source>
</reference>
<evidence type="ECO:0000313" key="3">
    <source>
        <dbReference type="EMBL" id="KIM96218.1"/>
    </source>
</evidence>
<sequence>MVRHSSRSRGCKTCRRRKVKCDENFPECTQCSIRGQKCPGPVVGTIFVDMRPKTETQAGVQQNQAATNLLTDPSPLQLPPSPPSPAEPFDQLFLAHYIESFNNPGNQPAFWFNRLPELLTWNVSPSVKHAIRSVGMVFYGILTGSVPIQTAACRSYAKAVRSLRSQLQRSAVISLEDGELLTNHVVCAPIMMCMFEIMASTSPVAWIQHIEAAATILLKRGPENCVVGLDHQMFLTVRLFMLFVSMTTNKPHPFTSQSWLTTPFETRLKNANDELVDILISLPSCLSLANELSNQNGSKLNDMKTKLQSCVLDLIFRLDDWHQRFCGKATGPDVQRHYRTAHMAVFMAIYDAGNLIAFQLLSLVLLLTHEHNERIHFHSKSILCANAFVESNGAIAPAGGSLLMVFPLKVLSVWAPLEEQRNYAIKKLLNWDREGESQSICRFAAPVLLGNRTTISPSNVYFADVAAKMQSLAL</sequence>
<dbReference type="SMART" id="SM00066">
    <property type="entry name" value="GAL4"/>
    <property type="match status" value="1"/>
</dbReference>
<dbReference type="InterPro" id="IPR001138">
    <property type="entry name" value="Zn2Cys6_DnaBD"/>
</dbReference>
<evidence type="ECO:0000259" key="2">
    <source>
        <dbReference type="PROSITE" id="PS50048"/>
    </source>
</evidence>
<gene>
    <name evidence="3" type="ORF">OIDMADRAFT_205858</name>
</gene>
<accession>A0A0C3CBC9</accession>
<dbReference type="OrthoDB" id="3525185at2759"/>